<proteinExistence type="predicted"/>
<dbReference type="AlphaFoldDB" id="A0A4C1UMH2"/>
<protein>
    <submittedName>
        <fullName evidence="2">Uncharacterized protein</fullName>
    </submittedName>
</protein>
<keyword evidence="3" id="KW-1185">Reference proteome</keyword>
<sequence>MNLGYLPWPKIPFSNADSNEPNFEIVGPSIIKIGCGGAMYPRGEIGRVGNRHCKRVKEGGLYPRGSTVPKIFDYIVDNLQSGSWRSPAMNKRIKINRVALGDCRVRRRSSHSWLMAGEAETDLLRPPIPAPPRPPAPAVRARPPVERLT</sequence>
<gene>
    <name evidence="2" type="ORF">EVAR_77311_1</name>
</gene>
<reference evidence="2 3" key="1">
    <citation type="journal article" date="2019" name="Commun. Biol.">
        <title>The bagworm genome reveals a unique fibroin gene that provides high tensile strength.</title>
        <authorList>
            <person name="Kono N."/>
            <person name="Nakamura H."/>
            <person name="Ohtoshi R."/>
            <person name="Tomita M."/>
            <person name="Numata K."/>
            <person name="Arakawa K."/>
        </authorList>
    </citation>
    <scope>NUCLEOTIDE SEQUENCE [LARGE SCALE GENOMIC DNA]</scope>
</reference>
<accession>A0A4C1UMH2</accession>
<evidence type="ECO:0000313" key="3">
    <source>
        <dbReference type="Proteomes" id="UP000299102"/>
    </source>
</evidence>
<comment type="caution">
    <text evidence="2">The sequence shown here is derived from an EMBL/GenBank/DDBJ whole genome shotgun (WGS) entry which is preliminary data.</text>
</comment>
<evidence type="ECO:0000313" key="2">
    <source>
        <dbReference type="EMBL" id="GBP27297.1"/>
    </source>
</evidence>
<dbReference type="Proteomes" id="UP000299102">
    <property type="component" value="Unassembled WGS sequence"/>
</dbReference>
<name>A0A4C1UMH2_EUMVA</name>
<organism evidence="2 3">
    <name type="scientific">Eumeta variegata</name>
    <name type="common">Bagworm moth</name>
    <name type="synonym">Eumeta japonica</name>
    <dbReference type="NCBI Taxonomy" id="151549"/>
    <lineage>
        <taxon>Eukaryota</taxon>
        <taxon>Metazoa</taxon>
        <taxon>Ecdysozoa</taxon>
        <taxon>Arthropoda</taxon>
        <taxon>Hexapoda</taxon>
        <taxon>Insecta</taxon>
        <taxon>Pterygota</taxon>
        <taxon>Neoptera</taxon>
        <taxon>Endopterygota</taxon>
        <taxon>Lepidoptera</taxon>
        <taxon>Glossata</taxon>
        <taxon>Ditrysia</taxon>
        <taxon>Tineoidea</taxon>
        <taxon>Psychidae</taxon>
        <taxon>Oiketicinae</taxon>
        <taxon>Eumeta</taxon>
    </lineage>
</organism>
<dbReference type="EMBL" id="BGZK01000191">
    <property type="protein sequence ID" value="GBP27297.1"/>
    <property type="molecule type" value="Genomic_DNA"/>
</dbReference>
<feature type="compositionally biased region" description="Pro residues" evidence="1">
    <location>
        <begin position="126"/>
        <end position="137"/>
    </location>
</feature>
<feature type="region of interest" description="Disordered" evidence="1">
    <location>
        <begin position="123"/>
        <end position="149"/>
    </location>
</feature>
<evidence type="ECO:0000256" key="1">
    <source>
        <dbReference type="SAM" id="MobiDB-lite"/>
    </source>
</evidence>